<evidence type="ECO:0000313" key="2">
    <source>
        <dbReference type="Proteomes" id="UP000276133"/>
    </source>
</evidence>
<protein>
    <submittedName>
        <fullName evidence="1">Uncharacterized protein</fullName>
    </submittedName>
</protein>
<keyword evidence="2" id="KW-1185">Reference proteome</keyword>
<reference evidence="1 2" key="1">
    <citation type="journal article" date="2018" name="Sci. Rep.">
        <title>Genomic signatures of local adaptation to the degree of environmental predictability in rotifers.</title>
        <authorList>
            <person name="Franch-Gras L."/>
            <person name="Hahn C."/>
            <person name="Garcia-Roger E.M."/>
            <person name="Carmona M.J."/>
            <person name="Serra M."/>
            <person name="Gomez A."/>
        </authorList>
    </citation>
    <scope>NUCLEOTIDE SEQUENCE [LARGE SCALE GENOMIC DNA]</scope>
    <source>
        <strain evidence="1">HYR1</strain>
    </source>
</reference>
<name>A0A3M7P3L6_BRAPC</name>
<dbReference type="Proteomes" id="UP000276133">
    <property type="component" value="Unassembled WGS sequence"/>
</dbReference>
<dbReference type="EMBL" id="REGN01013821">
    <property type="protein sequence ID" value="RMZ93430.1"/>
    <property type="molecule type" value="Genomic_DNA"/>
</dbReference>
<sequence>MKHRLDLKIQVIFIQFENGNSINLVKYSFKIENKEKMRSLLSYYDDIKLLNNKMLKFNGQYYH</sequence>
<accession>A0A3M7P3L6</accession>
<proteinExistence type="predicted"/>
<evidence type="ECO:0000313" key="1">
    <source>
        <dbReference type="EMBL" id="RMZ93430.1"/>
    </source>
</evidence>
<comment type="caution">
    <text evidence="1">The sequence shown here is derived from an EMBL/GenBank/DDBJ whole genome shotgun (WGS) entry which is preliminary data.</text>
</comment>
<dbReference type="AlphaFoldDB" id="A0A3M7P3L6"/>
<organism evidence="1 2">
    <name type="scientific">Brachionus plicatilis</name>
    <name type="common">Marine rotifer</name>
    <name type="synonym">Brachionus muelleri</name>
    <dbReference type="NCBI Taxonomy" id="10195"/>
    <lineage>
        <taxon>Eukaryota</taxon>
        <taxon>Metazoa</taxon>
        <taxon>Spiralia</taxon>
        <taxon>Gnathifera</taxon>
        <taxon>Rotifera</taxon>
        <taxon>Eurotatoria</taxon>
        <taxon>Monogononta</taxon>
        <taxon>Pseudotrocha</taxon>
        <taxon>Ploima</taxon>
        <taxon>Brachionidae</taxon>
        <taxon>Brachionus</taxon>
    </lineage>
</organism>
<gene>
    <name evidence="1" type="ORF">BpHYR1_044000</name>
</gene>